<feature type="transmembrane region" description="Helical" evidence="1">
    <location>
        <begin position="20"/>
        <end position="40"/>
    </location>
</feature>
<dbReference type="InterPro" id="IPR003399">
    <property type="entry name" value="Mce/MlaD"/>
</dbReference>
<organism evidence="4 5">
    <name type="scientific">Nocardia callitridis</name>
    <dbReference type="NCBI Taxonomy" id="648753"/>
    <lineage>
        <taxon>Bacteria</taxon>
        <taxon>Bacillati</taxon>
        <taxon>Actinomycetota</taxon>
        <taxon>Actinomycetes</taxon>
        <taxon>Mycobacteriales</taxon>
        <taxon>Nocardiaceae</taxon>
        <taxon>Nocardia</taxon>
    </lineage>
</organism>
<evidence type="ECO:0000256" key="1">
    <source>
        <dbReference type="SAM" id="Phobius"/>
    </source>
</evidence>
<gene>
    <name evidence="4" type="ORF">GCM10023318_52090</name>
</gene>
<comment type="caution">
    <text evidence="4">The sequence shown here is derived from an EMBL/GenBank/DDBJ whole genome shotgun (WGS) entry which is preliminary data.</text>
</comment>
<dbReference type="Pfam" id="PF11887">
    <property type="entry name" value="Mce4_CUP1"/>
    <property type="match status" value="1"/>
</dbReference>
<feature type="domain" description="Mammalian cell entry C-terminal" evidence="3">
    <location>
        <begin position="130"/>
        <end position="344"/>
    </location>
</feature>
<evidence type="ECO:0000313" key="4">
    <source>
        <dbReference type="EMBL" id="GAA5065228.1"/>
    </source>
</evidence>
<feature type="domain" description="Mce/MlaD" evidence="2">
    <location>
        <begin position="47"/>
        <end position="125"/>
    </location>
</feature>
<keyword evidence="1" id="KW-1133">Transmembrane helix</keyword>
<evidence type="ECO:0000259" key="2">
    <source>
        <dbReference type="Pfam" id="PF02470"/>
    </source>
</evidence>
<name>A0ABP9KWJ2_9NOCA</name>
<dbReference type="InterPro" id="IPR024516">
    <property type="entry name" value="Mce_C"/>
</dbReference>
<dbReference type="NCBIfam" id="TIGR00996">
    <property type="entry name" value="Mtu_fam_mce"/>
    <property type="match status" value="1"/>
</dbReference>
<dbReference type="RefSeq" id="WP_345498637.1">
    <property type="nucleotide sequence ID" value="NZ_BAABJM010000006.1"/>
</dbReference>
<dbReference type="PANTHER" id="PTHR33371">
    <property type="entry name" value="INTERMEMBRANE PHOSPHOLIPID TRANSPORT SYSTEM BINDING PROTEIN MLAD-RELATED"/>
    <property type="match status" value="1"/>
</dbReference>
<dbReference type="PANTHER" id="PTHR33371:SF19">
    <property type="entry name" value="MCE-FAMILY PROTEIN MCE4A"/>
    <property type="match status" value="1"/>
</dbReference>
<dbReference type="Proteomes" id="UP001500603">
    <property type="component" value="Unassembled WGS sequence"/>
</dbReference>
<dbReference type="InterPro" id="IPR005693">
    <property type="entry name" value="Mce"/>
</dbReference>
<keyword evidence="1" id="KW-0812">Transmembrane</keyword>
<dbReference type="EMBL" id="BAABJM010000006">
    <property type="protein sequence ID" value="GAA5065228.1"/>
    <property type="molecule type" value="Genomic_DNA"/>
</dbReference>
<keyword evidence="5" id="KW-1185">Reference proteome</keyword>
<dbReference type="InterPro" id="IPR052336">
    <property type="entry name" value="MlaD_Phospholipid_Transporter"/>
</dbReference>
<protein>
    <submittedName>
        <fullName evidence="4">MCE family protein</fullName>
    </submittedName>
</protein>
<evidence type="ECO:0000259" key="3">
    <source>
        <dbReference type="Pfam" id="PF11887"/>
    </source>
</evidence>
<dbReference type="Pfam" id="PF02470">
    <property type="entry name" value="MlaD"/>
    <property type="match status" value="1"/>
</dbReference>
<keyword evidence="1" id="KW-0472">Membrane</keyword>
<accession>A0ABP9KWJ2</accession>
<proteinExistence type="predicted"/>
<reference evidence="5" key="1">
    <citation type="journal article" date="2019" name="Int. J. Syst. Evol. Microbiol.">
        <title>The Global Catalogue of Microorganisms (GCM) 10K type strain sequencing project: providing services to taxonomists for standard genome sequencing and annotation.</title>
        <authorList>
            <consortium name="The Broad Institute Genomics Platform"/>
            <consortium name="The Broad Institute Genome Sequencing Center for Infectious Disease"/>
            <person name="Wu L."/>
            <person name="Ma J."/>
        </authorList>
    </citation>
    <scope>NUCLEOTIDE SEQUENCE [LARGE SCALE GENOMIC DNA]</scope>
    <source>
        <strain evidence="5">JCM 18298</strain>
    </source>
</reference>
<evidence type="ECO:0000313" key="5">
    <source>
        <dbReference type="Proteomes" id="UP001500603"/>
    </source>
</evidence>
<sequence length="441" mass="45926">MLRKTLGRTATVLRPYGRPLAGLATIGLAIVIVAFAVTMFRGGFADTVRVTVLSPRAGLVMYPDAKVKMRGVTVGKVSSVEERANGTAAIQLAMNVDQLTDIPDNVVVDIASTTVFGAKFIQFLPPAQPSAESLRAGQVFDSQHVTVEINTVFEQLTEVLARIEPEKLNETLGAIAAATSGRGERVGQMLSDLDGFLKKMRPALPALEADMTMAPPVVNSYADNAQNLLDTAGNAGKVSATVVDEQQNLDAMLISLIGLGDTGNQVLGDNHDALASSLRLMVPTTDLTNEYRQALNCSLTGFAYLNSVVPKDIPGVALSASFIFGNPAYTYPKNLPKVAAKGGPQCDAVFPVGFNEHPPLVVADIGVNPGERTNQDLALNTGSLGQALLGPLVGAPMPAPVPAPAAAPPEGPQLQLPGLPGITLPGIPLPEIALPGLGGPR</sequence>